<dbReference type="AlphaFoldDB" id="A0A516IDJ7"/>
<comment type="similarity">
    <text evidence="2 7">Belongs to the complex I subunit 1 family.</text>
</comment>
<accession>A0A516IDJ7</accession>
<feature type="transmembrane region" description="Helical" evidence="9">
    <location>
        <begin position="43"/>
        <end position="64"/>
    </location>
</feature>
<dbReference type="GO" id="GO:0009060">
    <property type="term" value="P:aerobic respiration"/>
    <property type="evidence" value="ECO:0007669"/>
    <property type="project" value="TreeGrafter"/>
</dbReference>
<organism evidence="10">
    <name type="scientific">Vasticardium flavum</name>
    <dbReference type="NCBI Taxonomy" id="80826"/>
    <lineage>
        <taxon>Eukaryota</taxon>
        <taxon>Metazoa</taxon>
        <taxon>Spiralia</taxon>
        <taxon>Lophotrochozoa</taxon>
        <taxon>Mollusca</taxon>
        <taxon>Bivalvia</taxon>
        <taxon>Autobranchia</taxon>
        <taxon>Heteroconchia</taxon>
        <taxon>Euheterodonta</taxon>
        <taxon>Imparidentia</taxon>
        <taxon>Neoheterodontei</taxon>
        <taxon>Cardiida</taxon>
        <taxon>Cardioidea</taxon>
        <taxon>Cardiidae</taxon>
        <taxon>Trachycardiinae</taxon>
        <taxon>Vasticardium</taxon>
    </lineage>
</organism>
<dbReference type="GO" id="GO:0008137">
    <property type="term" value="F:NADH dehydrogenase (ubiquinone) activity"/>
    <property type="evidence" value="ECO:0007669"/>
    <property type="project" value="UniProtKB-EC"/>
</dbReference>
<feature type="transmembrane region" description="Helical" evidence="9">
    <location>
        <begin position="109"/>
        <end position="130"/>
    </location>
</feature>
<feature type="transmembrane region" description="Helical" evidence="9">
    <location>
        <begin position="248"/>
        <end position="267"/>
    </location>
</feature>
<feature type="transmembrane region" description="Helical" evidence="9">
    <location>
        <begin position="279"/>
        <end position="305"/>
    </location>
</feature>
<protein>
    <recommendedName>
        <fullName evidence="3 8">NADH-ubiquinone oxidoreductase chain 1</fullName>
        <ecNumber evidence="8">7.1.1.2</ecNumber>
    </recommendedName>
</protein>
<proteinExistence type="inferred from homology"/>
<dbReference type="InterPro" id="IPR001694">
    <property type="entry name" value="NADH_UbQ_OxRdtase_su1/FPO"/>
</dbReference>
<keyword evidence="8 10" id="KW-0496">Mitochondrion</keyword>
<name>A0A516IDJ7_9BIVA</name>
<keyword evidence="5 9" id="KW-1133">Transmembrane helix</keyword>
<evidence type="ECO:0000256" key="5">
    <source>
        <dbReference type="ARBA" id="ARBA00022989"/>
    </source>
</evidence>
<gene>
    <name evidence="10" type="primary">ND1</name>
</gene>
<keyword evidence="8" id="KW-0830">Ubiquinone</keyword>
<feature type="transmembrane region" description="Helical" evidence="9">
    <location>
        <begin position="17"/>
        <end position="36"/>
    </location>
</feature>
<dbReference type="Pfam" id="PF00146">
    <property type="entry name" value="NADHdh"/>
    <property type="match status" value="1"/>
</dbReference>
<dbReference type="EC" id="7.1.1.2" evidence="8"/>
<dbReference type="GO" id="GO:0005743">
    <property type="term" value="C:mitochondrial inner membrane"/>
    <property type="evidence" value="ECO:0007669"/>
    <property type="project" value="UniProtKB-SubCell"/>
</dbReference>
<feature type="transmembrane region" description="Helical" evidence="9">
    <location>
        <begin position="185"/>
        <end position="204"/>
    </location>
</feature>
<sequence length="339" mass="37040">MDSIFKFSSTLCTSGKGWSILTFLYSLVPVFSWVGLSSGIMAMFLACVLTMVLMLIGVAFFIVLERKGLGIVQLRHGPNKPSLKGILQAVADGLKLLSKGLVLPFKANIGLFVFGPLLLFILSFSLWIIFPSGFPSFYLKYGLFFFLAVSACNVFGLIVCGWSSNSSYAMLGSMRAVAQSISYEVSMATLLLCPLLFCGGFDLLKVEESGMFLFGVCGEAGVLWYISILAETNRAPFDFVEGESELVAGYHVEMGGFLFALIALSEYGSMILMGVMTEVLFFGFSSGGVICTGLIVGISMSFILIRGVVPRYRYDMLMDFCWKGVLPLSLCVFVMYLVM</sequence>
<dbReference type="PROSITE" id="PS00667">
    <property type="entry name" value="COMPLEX1_ND1_1"/>
    <property type="match status" value="1"/>
</dbReference>
<feature type="transmembrane region" description="Helical" evidence="9">
    <location>
        <begin position="142"/>
        <end position="165"/>
    </location>
</feature>
<feature type="transmembrane region" description="Helical" evidence="9">
    <location>
        <begin position="317"/>
        <end position="338"/>
    </location>
</feature>
<keyword evidence="4 7" id="KW-0812">Transmembrane</keyword>
<feature type="transmembrane region" description="Helical" evidence="9">
    <location>
        <begin position="211"/>
        <end position="228"/>
    </location>
</feature>
<evidence type="ECO:0000256" key="3">
    <source>
        <dbReference type="ARBA" id="ARBA00021009"/>
    </source>
</evidence>
<evidence type="ECO:0000256" key="8">
    <source>
        <dbReference type="RuleBase" id="RU000473"/>
    </source>
</evidence>
<dbReference type="GO" id="GO:0003954">
    <property type="term" value="F:NADH dehydrogenase activity"/>
    <property type="evidence" value="ECO:0007669"/>
    <property type="project" value="TreeGrafter"/>
</dbReference>
<evidence type="ECO:0000256" key="7">
    <source>
        <dbReference type="RuleBase" id="RU000471"/>
    </source>
</evidence>
<evidence type="ECO:0000256" key="2">
    <source>
        <dbReference type="ARBA" id="ARBA00010535"/>
    </source>
</evidence>
<dbReference type="EMBL" id="MK783266">
    <property type="protein sequence ID" value="QDP14186.1"/>
    <property type="molecule type" value="Genomic_DNA"/>
</dbReference>
<keyword evidence="6 9" id="KW-0472">Membrane</keyword>
<reference evidence="10" key="1">
    <citation type="journal article" date="2019" name="Mitochondrial DNA Part B Resour">
        <title>Complete mitochondrial genome of Trachycardium flavum (Linnaeus, 1758).</title>
        <authorList>
            <person name="Pu L."/>
            <person name="Liu H."/>
            <person name="Yang M."/>
            <person name="Wang G."/>
            <person name="Xia G."/>
            <person name="Shen M."/>
            <person name="Li B."/>
        </authorList>
    </citation>
    <scope>NUCLEOTIDE SEQUENCE</scope>
</reference>
<geneLocation type="mitochondrion" evidence="10"/>
<evidence type="ECO:0000256" key="1">
    <source>
        <dbReference type="ARBA" id="ARBA00004141"/>
    </source>
</evidence>
<evidence type="ECO:0000256" key="6">
    <source>
        <dbReference type="ARBA" id="ARBA00023136"/>
    </source>
</evidence>
<evidence type="ECO:0000313" key="10">
    <source>
        <dbReference type="EMBL" id="QDP14186.1"/>
    </source>
</evidence>
<dbReference type="PANTHER" id="PTHR11432">
    <property type="entry name" value="NADH DEHYDROGENASE SUBUNIT 1"/>
    <property type="match status" value="1"/>
</dbReference>
<evidence type="ECO:0000256" key="4">
    <source>
        <dbReference type="ARBA" id="ARBA00022692"/>
    </source>
</evidence>
<evidence type="ECO:0000256" key="9">
    <source>
        <dbReference type="SAM" id="Phobius"/>
    </source>
</evidence>
<comment type="catalytic activity">
    <reaction evidence="8">
        <text>a ubiquinone + NADH + 5 H(+)(in) = a ubiquinol + NAD(+) + 4 H(+)(out)</text>
        <dbReference type="Rhea" id="RHEA:29091"/>
        <dbReference type="Rhea" id="RHEA-COMP:9565"/>
        <dbReference type="Rhea" id="RHEA-COMP:9566"/>
        <dbReference type="ChEBI" id="CHEBI:15378"/>
        <dbReference type="ChEBI" id="CHEBI:16389"/>
        <dbReference type="ChEBI" id="CHEBI:17976"/>
        <dbReference type="ChEBI" id="CHEBI:57540"/>
        <dbReference type="ChEBI" id="CHEBI:57945"/>
        <dbReference type="EC" id="7.1.1.2"/>
    </reaction>
</comment>
<dbReference type="PANTHER" id="PTHR11432:SF3">
    <property type="entry name" value="NADH-UBIQUINONE OXIDOREDUCTASE CHAIN 1"/>
    <property type="match status" value="1"/>
</dbReference>
<dbReference type="InterPro" id="IPR018086">
    <property type="entry name" value="NADH_UbQ_OxRdtase_su1_CS"/>
</dbReference>
<comment type="subcellular location">
    <subcellularLocation>
        <location evidence="1">Membrane</location>
        <topology evidence="1">Multi-pass membrane protein</topology>
    </subcellularLocation>
    <subcellularLocation>
        <location evidence="7">Mitochondrion inner membrane</location>
        <topology evidence="7">Multi-pass membrane protein</topology>
    </subcellularLocation>
</comment>
<dbReference type="PROSITE" id="PS00668">
    <property type="entry name" value="COMPLEX1_ND1_2"/>
    <property type="match status" value="1"/>
</dbReference>
<keyword evidence="7" id="KW-0520">NAD</keyword>